<feature type="domain" description="DUF2087" evidence="1">
    <location>
        <begin position="181"/>
        <end position="245"/>
    </location>
</feature>
<evidence type="ECO:0000313" key="3">
    <source>
        <dbReference type="Proteomes" id="UP000195985"/>
    </source>
</evidence>
<keyword evidence="3" id="KW-1185">Reference proteome</keyword>
<dbReference type="InterPro" id="IPR018656">
    <property type="entry name" value="DUF2087"/>
</dbReference>
<gene>
    <name evidence="2" type="ORF">TPAS_734</name>
</gene>
<dbReference type="Pfam" id="PF09860">
    <property type="entry name" value="DUF2087"/>
    <property type="match status" value="1"/>
</dbReference>
<organism evidence="2 3">
    <name type="scientific">Trichococcus pasteurii</name>
    <dbReference type="NCBI Taxonomy" id="43064"/>
    <lineage>
        <taxon>Bacteria</taxon>
        <taxon>Bacillati</taxon>
        <taxon>Bacillota</taxon>
        <taxon>Bacilli</taxon>
        <taxon>Lactobacillales</taxon>
        <taxon>Carnobacteriaceae</taxon>
        <taxon>Trichococcus</taxon>
    </lineage>
</organism>
<dbReference type="RefSeq" id="WP_086941934.1">
    <property type="nucleotide sequence ID" value="NZ_FONM01000022.1"/>
</dbReference>
<dbReference type="Proteomes" id="UP000195985">
    <property type="component" value="Unassembled WGS sequence"/>
</dbReference>
<accession>A0A1W1IDV1</accession>
<protein>
    <recommendedName>
        <fullName evidence="1">DUF2087 domain-containing protein</fullName>
    </recommendedName>
</protein>
<dbReference type="EMBL" id="FWEY01000002">
    <property type="protein sequence ID" value="SLM51059.1"/>
    <property type="molecule type" value="Genomic_DNA"/>
</dbReference>
<name>A0A1W1IDV1_9LACT</name>
<sequence>MIDNSTLAELQNGYRFDQHAKSYACLFCRQIYQQGIIYPMEEVLYEAEKAMLVHIQQSHGSVFETLIQLDKKYTGLSDVQREMLLLFHEGLSDKEILERSSSGSISTIRQHRFKLKEKERQAKIFLALMANLDSGRVPMKDSPIHKEDLIVDSRYGISETEREKVLQTYFKNGLDGAVDIFPSKEKRKIMVLQHILKRFDQDKKYSEKEVNDIIKTAHDDYVTVRRYFIEYGFMDRNSDGSQYWVITD</sequence>
<reference evidence="3" key="1">
    <citation type="submission" date="2016-04" db="EMBL/GenBank/DDBJ databases">
        <authorList>
            <person name="Strepis N."/>
        </authorList>
    </citation>
    <scope>NUCLEOTIDE SEQUENCE [LARGE SCALE GENOMIC DNA]</scope>
</reference>
<dbReference type="STRING" id="43064.SAMN04488086_12232"/>
<dbReference type="AlphaFoldDB" id="A0A1W1IDV1"/>
<evidence type="ECO:0000313" key="2">
    <source>
        <dbReference type="EMBL" id="SLM51059.1"/>
    </source>
</evidence>
<evidence type="ECO:0000259" key="1">
    <source>
        <dbReference type="Pfam" id="PF09860"/>
    </source>
</evidence>
<proteinExistence type="predicted"/>
<dbReference type="OrthoDB" id="9789954at2"/>